<evidence type="ECO:0000313" key="3">
    <source>
        <dbReference type="EMBL" id="WQG90780.1"/>
    </source>
</evidence>
<dbReference type="Gene3D" id="3.30.559.30">
    <property type="entry name" value="Nonribosomal peptide synthetase, condensation domain"/>
    <property type="match status" value="1"/>
</dbReference>
<gene>
    <name evidence="2" type="ORF">SAMN05661012_05165</name>
    <name evidence="3" type="ORF">SR876_04670</name>
</gene>
<dbReference type="GO" id="GO:0003824">
    <property type="term" value="F:catalytic activity"/>
    <property type="evidence" value="ECO:0007669"/>
    <property type="project" value="InterPro"/>
</dbReference>
<dbReference type="PANTHER" id="PTHR45527">
    <property type="entry name" value="NONRIBOSOMAL PEPTIDE SYNTHETASE"/>
    <property type="match status" value="1"/>
</dbReference>
<feature type="domain" description="Carrier" evidence="1">
    <location>
        <begin position="17"/>
        <end position="91"/>
    </location>
</feature>
<dbReference type="GO" id="GO:0005737">
    <property type="term" value="C:cytoplasm"/>
    <property type="evidence" value="ECO:0007669"/>
    <property type="project" value="TreeGrafter"/>
</dbReference>
<dbReference type="STRING" id="1004.SAMN05661012_05165"/>
<dbReference type="OrthoDB" id="9765680at2"/>
<dbReference type="RefSeq" id="WP_072364189.1">
    <property type="nucleotide sequence ID" value="NZ_CP139972.1"/>
</dbReference>
<sequence>MKPALNVSHTEENAASVKESKVTTEVAAIWKEVLGVPDIDPEKRFFEQGGNSINAIVIMSRMKKAGYPVTLRDIIHHQTIRKMTQELWQPSAINLVDTCASLEDFIHHKSGITVSCKTIHVRYNDDVSELHILFTEPDKTATVQQLISESVQQIAPAVLPHYISGGGSFDGTTASFQAAEFYSMLGLQPLQSFDVTAAQALIHETFHVNDEAISNTVVLQQYPLCAMQQLQIFFHTPACVDYLLLNTYVDVPTLQQVYSILIKRHSLLRSVAVNEGNCYNWEEYAFDPTIVPAIPLIDLAGYQCSPADFQHLATSLVFRKYEPGKIFHQFVLFRVNLKEYYLVMIFSHVIFDRVTGEVLKNQLLNYYQDLMDKKKVRTEKIVPFETYVNAIGKGPQDIAEQEVIGTFQLEEFYNAKQQIRKSIHGSESQLSYSFSIEVSLQDTVQQQDILATTLAIYTRALHRYLGTAQIPLLFVCDGRQYENKLYYNTIGEFTDMVPMLTDGRWSVAETGEAVSRRLTNLKKHNLNFLHQLLLPASKPGWPEIRRLMDAGEGFAHFDILMFNFLGNADEIPEAATAQVNTEPNPLPINSLLNCIASASTTEGRIIFRFRSSYTIDIGQLRELFAVATQEILH</sequence>
<name>A0A1K1SC35_9BACT</name>
<dbReference type="EMBL" id="CP140154">
    <property type="protein sequence ID" value="WQG90780.1"/>
    <property type="molecule type" value="Genomic_DNA"/>
</dbReference>
<reference evidence="2 4" key="1">
    <citation type="submission" date="2016-11" db="EMBL/GenBank/DDBJ databases">
        <authorList>
            <person name="Jaros S."/>
            <person name="Januszkiewicz K."/>
            <person name="Wedrychowicz H."/>
        </authorList>
    </citation>
    <scope>NUCLEOTIDE SEQUENCE [LARGE SCALE GENOMIC DNA]</scope>
    <source>
        <strain evidence="2 4">DSM 784</strain>
    </source>
</reference>
<dbReference type="Gene3D" id="1.10.1200.10">
    <property type="entry name" value="ACP-like"/>
    <property type="match status" value="1"/>
</dbReference>
<evidence type="ECO:0000313" key="2">
    <source>
        <dbReference type="EMBL" id="SFW81929.1"/>
    </source>
</evidence>
<dbReference type="InterPro" id="IPR023213">
    <property type="entry name" value="CAT-like_dom_sf"/>
</dbReference>
<dbReference type="InterPro" id="IPR036736">
    <property type="entry name" value="ACP-like_sf"/>
</dbReference>
<dbReference type="GO" id="GO:0043041">
    <property type="term" value="P:amino acid activation for nonribosomal peptide biosynthetic process"/>
    <property type="evidence" value="ECO:0007669"/>
    <property type="project" value="TreeGrafter"/>
</dbReference>
<evidence type="ECO:0000313" key="5">
    <source>
        <dbReference type="Proteomes" id="UP001326715"/>
    </source>
</evidence>
<dbReference type="SUPFAM" id="SSF52777">
    <property type="entry name" value="CoA-dependent acyltransferases"/>
    <property type="match status" value="1"/>
</dbReference>
<evidence type="ECO:0000259" key="1">
    <source>
        <dbReference type="PROSITE" id="PS50075"/>
    </source>
</evidence>
<dbReference type="Proteomes" id="UP000183788">
    <property type="component" value="Unassembled WGS sequence"/>
</dbReference>
<dbReference type="Pfam" id="PF00668">
    <property type="entry name" value="Condensation"/>
    <property type="match status" value="1"/>
</dbReference>
<evidence type="ECO:0000313" key="4">
    <source>
        <dbReference type="Proteomes" id="UP000183788"/>
    </source>
</evidence>
<reference evidence="3 5" key="2">
    <citation type="submission" date="2023-11" db="EMBL/GenBank/DDBJ databases">
        <title>MicrobeMod: A computational toolkit for identifying prokaryotic methylation and restriction-modification with nanopore sequencing.</title>
        <authorList>
            <person name="Crits-Christoph A."/>
            <person name="Kang S.C."/>
            <person name="Lee H."/>
            <person name="Ostrov N."/>
        </authorList>
    </citation>
    <scope>NUCLEOTIDE SEQUENCE [LARGE SCALE GENOMIC DNA]</scope>
    <source>
        <strain evidence="3 5">ATCC 23090</strain>
    </source>
</reference>
<dbReference type="SUPFAM" id="SSF47336">
    <property type="entry name" value="ACP-like"/>
    <property type="match status" value="1"/>
</dbReference>
<dbReference type="PANTHER" id="PTHR45527:SF1">
    <property type="entry name" value="FATTY ACID SYNTHASE"/>
    <property type="match status" value="1"/>
</dbReference>
<organism evidence="2 4">
    <name type="scientific">Chitinophaga sancti</name>
    <dbReference type="NCBI Taxonomy" id="1004"/>
    <lineage>
        <taxon>Bacteria</taxon>
        <taxon>Pseudomonadati</taxon>
        <taxon>Bacteroidota</taxon>
        <taxon>Chitinophagia</taxon>
        <taxon>Chitinophagales</taxon>
        <taxon>Chitinophagaceae</taxon>
        <taxon>Chitinophaga</taxon>
    </lineage>
</organism>
<dbReference type="Pfam" id="PF00550">
    <property type="entry name" value="PP-binding"/>
    <property type="match status" value="1"/>
</dbReference>
<dbReference type="AlphaFoldDB" id="A0A1K1SC35"/>
<dbReference type="Gene3D" id="3.30.559.10">
    <property type="entry name" value="Chloramphenicol acetyltransferase-like domain"/>
    <property type="match status" value="1"/>
</dbReference>
<dbReference type="GO" id="GO:0044550">
    <property type="term" value="P:secondary metabolite biosynthetic process"/>
    <property type="evidence" value="ECO:0007669"/>
    <property type="project" value="TreeGrafter"/>
</dbReference>
<dbReference type="EMBL" id="FPIZ01000020">
    <property type="protein sequence ID" value="SFW81929.1"/>
    <property type="molecule type" value="Genomic_DNA"/>
</dbReference>
<dbReference type="InterPro" id="IPR001242">
    <property type="entry name" value="Condensation_dom"/>
</dbReference>
<dbReference type="InterPro" id="IPR009081">
    <property type="entry name" value="PP-bd_ACP"/>
</dbReference>
<dbReference type="Proteomes" id="UP001326715">
    <property type="component" value="Chromosome"/>
</dbReference>
<dbReference type="PROSITE" id="PS50075">
    <property type="entry name" value="CARRIER"/>
    <property type="match status" value="1"/>
</dbReference>
<proteinExistence type="predicted"/>
<accession>A0A1K1SC35</accession>
<dbReference type="GO" id="GO:0031177">
    <property type="term" value="F:phosphopantetheine binding"/>
    <property type="evidence" value="ECO:0007669"/>
    <property type="project" value="TreeGrafter"/>
</dbReference>
<protein>
    <submittedName>
        <fullName evidence="3">Condensation domain-containing protein</fullName>
    </submittedName>
    <submittedName>
        <fullName evidence="2">Phosphopantetheine attachment site</fullName>
    </submittedName>
</protein>
<keyword evidence="5" id="KW-1185">Reference proteome</keyword>